<feature type="transmembrane region" description="Helical" evidence="2">
    <location>
        <begin position="20"/>
        <end position="38"/>
    </location>
</feature>
<dbReference type="Proteomes" id="UP000175684">
    <property type="component" value="Unassembled WGS sequence"/>
</dbReference>
<feature type="transmembrane region" description="Helical" evidence="2">
    <location>
        <begin position="203"/>
        <end position="222"/>
    </location>
</feature>
<dbReference type="AlphaFoldDB" id="A0A1E7XYG0"/>
<sequence length="765" mass="83193">MFHPFLDAFPAFVAARSSFELQNAGAIAICGLLSRLRLRWMAMKQHSTDNTIPTAADDAVDEADSAVAASKTTDETTAKTTDKISSKTTNDTLPLPCDSAVPRLSRIALPVCSAIGVALAAAVVWAWFPHGSAAWTNPLHEIDAPAHYYFIRKILGEGVGAATHLWPNDEYYPPLFHLLAAGMIKLASLFGVNLSIYAAFNTVWLASSGLVWPIAIQLYASYFTRRLSHSAQSVCSPRFANARKSSARNVASVVVPLFPAILALIIPPLAVASASHPFQMLASGPLIAFGLAATLLPFWLYATLRLLDALATREHLVKWIIWFFVTAGVCMFAHPRIVFTWLLLMAPFVLTRLPWKAIAGLAGVVVLGAAVFLVYMMSSYKSDRYFNPASWFHTFVPNRTVPEALKIYVTDNIGGVQGWFMAAIVLIAFAVTVAAIIRPQWFAANRADSATVPGASAIDRASDSTSAQPHEQVADFAAMPADRRNRKTSVSYRTPRSDASQLRRDAIAILLAFFLVGLVYVCSTALTGWFPNIVAAAWYRAETRPLTMIPFGVLPLIVFAAVVLLRAGCLPNVTKIIAIVLLAALAISCQFGNTVRSALSDAVYANMTIDDARPDEQLTATKEKILKKVVKETGTDSVVVSDPLNGSMYATAMYGADMLFPIYNAKAEKNGAIFGQTENAFASGDGKVLTNTVCPLSADGDAYFLSMGGQAPSLQMFTFKQQYDTFHDQKLIDQYAKDGTMRKVQDYSNMASYAKGWALYQFNCQ</sequence>
<gene>
    <name evidence="3" type="ORF">BBK15_08930</name>
</gene>
<evidence type="ECO:0000313" key="4">
    <source>
        <dbReference type="Proteomes" id="UP000175684"/>
    </source>
</evidence>
<evidence type="ECO:0008006" key="5">
    <source>
        <dbReference type="Google" id="ProtNLM"/>
    </source>
</evidence>
<organism evidence="3 4">
    <name type="scientific">Bifidobacterium adolescentis</name>
    <dbReference type="NCBI Taxonomy" id="1680"/>
    <lineage>
        <taxon>Bacteria</taxon>
        <taxon>Bacillati</taxon>
        <taxon>Actinomycetota</taxon>
        <taxon>Actinomycetes</taxon>
        <taxon>Bifidobacteriales</taxon>
        <taxon>Bifidobacteriaceae</taxon>
        <taxon>Bifidobacterium</taxon>
    </lineage>
</organism>
<feature type="transmembrane region" description="Helical" evidence="2">
    <location>
        <begin position="107"/>
        <end position="128"/>
    </location>
</feature>
<feature type="transmembrane region" description="Helical" evidence="2">
    <location>
        <begin position="576"/>
        <end position="593"/>
    </location>
</feature>
<feature type="region of interest" description="Disordered" evidence="1">
    <location>
        <begin position="66"/>
        <end position="87"/>
    </location>
</feature>
<feature type="transmembrane region" description="Helical" evidence="2">
    <location>
        <begin position="253"/>
        <end position="274"/>
    </location>
</feature>
<comment type="caution">
    <text evidence="3">The sequence shown here is derived from an EMBL/GenBank/DDBJ whole genome shotgun (WGS) entry which is preliminary data.</text>
</comment>
<protein>
    <recommendedName>
        <fullName evidence="5">Transmembrane protein alanine and leucine rich</fullName>
    </recommendedName>
</protein>
<evidence type="ECO:0000313" key="3">
    <source>
        <dbReference type="EMBL" id="OFA33856.1"/>
    </source>
</evidence>
<feature type="transmembrane region" description="Helical" evidence="2">
    <location>
        <begin position="286"/>
        <end position="307"/>
    </location>
</feature>
<proteinExistence type="predicted"/>
<feature type="transmembrane region" description="Helical" evidence="2">
    <location>
        <begin position="418"/>
        <end position="437"/>
    </location>
</feature>
<accession>A0A1E7XYG0</accession>
<evidence type="ECO:0000256" key="1">
    <source>
        <dbReference type="SAM" id="MobiDB-lite"/>
    </source>
</evidence>
<reference evidence="3 4" key="1">
    <citation type="submission" date="2016-07" db="EMBL/GenBank/DDBJ databases">
        <title>Draft Genome Sequence of Bifidobacterium adolescentis strain Km 4.</title>
        <authorList>
            <person name="Danilenko V.N."/>
        </authorList>
    </citation>
    <scope>NUCLEOTIDE SEQUENCE [LARGE SCALE GENOMIC DNA]</scope>
    <source>
        <strain evidence="3 4">Km 4</strain>
    </source>
</reference>
<feature type="transmembrane region" description="Helical" evidence="2">
    <location>
        <begin position="357"/>
        <end position="377"/>
    </location>
</feature>
<feature type="compositionally biased region" description="Basic and acidic residues" evidence="1">
    <location>
        <begin position="72"/>
        <end position="85"/>
    </location>
</feature>
<dbReference type="EMBL" id="MAXD01000010">
    <property type="protein sequence ID" value="OFA33856.1"/>
    <property type="molecule type" value="Genomic_DNA"/>
</dbReference>
<keyword evidence="2" id="KW-0812">Transmembrane</keyword>
<feature type="transmembrane region" description="Helical" evidence="2">
    <location>
        <begin position="549"/>
        <end position="569"/>
    </location>
</feature>
<dbReference type="OrthoDB" id="3239955at2"/>
<keyword evidence="2" id="KW-1133">Transmembrane helix</keyword>
<evidence type="ECO:0000256" key="2">
    <source>
        <dbReference type="SAM" id="Phobius"/>
    </source>
</evidence>
<feature type="transmembrane region" description="Helical" evidence="2">
    <location>
        <begin position="175"/>
        <end position="196"/>
    </location>
</feature>
<keyword evidence="2" id="KW-0472">Membrane</keyword>
<feature type="transmembrane region" description="Helical" evidence="2">
    <location>
        <begin position="319"/>
        <end position="345"/>
    </location>
</feature>
<feature type="transmembrane region" description="Helical" evidence="2">
    <location>
        <begin position="506"/>
        <end position="529"/>
    </location>
</feature>
<dbReference type="InterPro" id="IPR046671">
    <property type="entry name" value="DUF6541"/>
</dbReference>
<name>A0A1E7XYG0_BIFAD</name>
<dbReference type="Pfam" id="PF20176">
    <property type="entry name" value="DUF6541"/>
    <property type="match status" value="2"/>
</dbReference>